<proteinExistence type="inferred from homology"/>
<dbReference type="Gene3D" id="3.40.710.10">
    <property type="entry name" value="DD-peptidase/beta-lactamase superfamily"/>
    <property type="match status" value="1"/>
</dbReference>
<dbReference type="Pfam" id="PF12796">
    <property type="entry name" value="Ank_2"/>
    <property type="match status" value="1"/>
</dbReference>
<evidence type="ECO:0000256" key="8">
    <source>
        <dbReference type="HAMAP-Rule" id="MF_00313"/>
    </source>
</evidence>
<feature type="binding site" evidence="8">
    <location>
        <position position="309"/>
    </location>
    <ligand>
        <name>substrate</name>
    </ligand>
</feature>
<feature type="binding site" evidence="8">
    <location>
        <position position="181"/>
    </location>
    <ligand>
        <name>substrate</name>
    </ligand>
</feature>
<feature type="binding site" evidence="8">
    <location>
        <position position="230"/>
    </location>
    <ligand>
        <name>substrate</name>
    </ligand>
</feature>
<dbReference type="AlphaFoldDB" id="A0A158K0L9"/>
<dbReference type="PROSITE" id="PS50088">
    <property type="entry name" value="ANK_REPEAT"/>
    <property type="match status" value="1"/>
</dbReference>
<evidence type="ECO:0000256" key="2">
    <source>
        <dbReference type="ARBA" id="ARBA00011881"/>
    </source>
</evidence>
<dbReference type="SUPFAM" id="SSF48403">
    <property type="entry name" value="Ankyrin repeat"/>
    <property type="match status" value="1"/>
</dbReference>
<evidence type="ECO:0000256" key="7">
    <source>
        <dbReference type="ARBA" id="ARBA00049534"/>
    </source>
</evidence>
<dbReference type="InterPro" id="IPR036770">
    <property type="entry name" value="Ankyrin_rpt-contain_sf"/>
</dbReference>
<dbReference type="PANTHER" id="PTHR12544">
    <property type="entry name" value="GLUTAMINASE"/>
    <property type="match status" value="1"/>
</dbReference>
<dbReference type="Pfam" id="PF17959">
    <property type="entry name" value="EF-hand_14"/>
    <property type="match status" value="1"/>
</dbReference>
<evidence type="ECO:0000256" key="3">
    <source>
        <dbReference type="ARBA" id="ARBA00012918"/>
    </source>
</evidence>
<evidence type="ECO:0000256" key="1">
    <source>
        <dbReference type="ARBA" id="ARBA00011076"/>
    </source>
</evidence>
<dbReference type="InterPro" id="IPR015868">
    <property type="entry name" value="Glutaminase"/>
</dbReference>
<feature type="region of interest" description="Disordered" evidence="10">
    <location>
        <begin position="1"/>
        <end position="32"/>
    </location>
</feature>
<evidence type="ECO:0000259" key="11">
    <source>
        <dbReference type="Pfam" id="PF17959"/>
    </source>
</evidence>
<dbReference type="SMART" id="SM00248">
    <property type="entry name" value="ANK"/>
    <property type="match status" value="2"/>
</dbReference>
<evidence type="ECO:0000313" key="12">
    <source>
        <dbReference type="EMBL" id="SAL74249.1"/>
    </source>
</evidence>
<dbReference type="GO" id="GO:0004359">
    <property type="term" value="F:glutaminase activity"/>
    <property type="evidence" value="ECO:0007669"/>
    <property type="project" value="UniProtKB-UniRule"/>
</dbReference>
<keyword evidence="6 9" id="KW-0040">ANK repeat</keyword>
<evidence type="ECO:0000256" key="9">
    <source>
        <dbReference type="PROSITE-ProRule" id="PRU00023"/>
    </source>
</evidence>
<dbReference type="NCBIfam" id="TIGR03814">
    <property type="entry name" value="Gln_ase"/>
    <property type="match status" value="1"/>
</dbReference>
<evidence type="ECO:0000256" key="6">
    <source>
        <dbReference type="ARBA" id="ARBA00023043"/>
    </source>
</evidence>
<dbReference type="PROSITE" id="PS50297">
    <property type="entry name" value="ANK_REP_REGION"/>
    <property type="match status" value="1"/>
</dbReference>
<dbReference type="SUPFAM" id="SSF56601">
    <property type="entry name" value="beta-lactamase/transpeptidase-like"/>
    <property type="match status" value="1"/>
</dbReference>
<protein>
    <recommendedName>
        <fullName evidence="3 8">Glutaminase</fullName>
        <ecNumber evidence="3 8">3.5.1.2</ecNumber>
    </recommendedName>
</protein>
<dbReference type="FunFam" id="3.40.710.10:FF:000005">
    <property type="entry name" value="Glutaminase"/>
    <property type="match status" value="1"/>
</dbReference>
<dbReference type="PANTHER" id="PTHR12544:SF29">
    <property type="entry name" value="GLUTAMINASE"/>
    <property type="match status" value="1"/>
</dbReference>
<dbReference type="Pfam" id="PF04960">
    <property type="entry name" value="Glutaminase"/>
    <property type="match status" value="1"/>
</dbReference>
<comment type="subunit">
    <text evidence="2 8">Homotetramer.</text>
</comment>
<dbReference type="HAMAP" id="MF_00313">
    <property type="entry name" value="Glutaminase"/>
    <property type="match status" value="1"/>
</dbReference>
<keyword evidence="5 8" id="KW-0378">Hydrolase</keyword>
<evidence type="ECO:0000256" key="10">
    <source>
        <dbReference type="SAM" id="MobiDB-lite"/>
    </source>
</evidence>
<dbReference type="EMBL" id="FCOK02000151">
    <property type="protein sequence ID" value="SAL74249.1"/>
    <property type="molecule type" value="Genomic_DNA"/>
</dbReference>
<feature type="binding site" evidence="8">
    <location>
        <position position="283"/>
    </location>
    <ligand>
        <name>substrate</name>
    </ligand>
</feature>
<gene>
    <name evidence="8" type="primary">glsA</name>
    <name evidence="12" type="ORF">AWB69_09158</name>
</gene>
<dbReference type="Gene3D" id="1.25.40.20">
    <property type="entry name" value="Ankyrin repeat-containing domain"/>
    <property type="match status" value="1"/>
</dbReference>
<dbReference type="GO" id="GO:0006543">
    <property type="term" value="P:L-glutamine catabolic process"/>
    <property type="evidence" value="ECO:0007669"/>
    <property type="project" value="TreeGrafter"/>
</dbReference>
<feature type="binding site" evidence="8">
    <location>
        <position position="379"/>
    </location>
    <ligand>
        <name>substrate</name>
    </ligand>
</feature>
<keyword evidence="4" id="KW-0677">Repeat</keyword>
<dbReference type="Proteomes" id="UP000054683">
    <property type="component" value="Unassembled WGS sequence"/>
</dbReference>
<dbReference type="InterPro" id="IPR002110">
    <property type="entry name" value="Ankyrin_rpt"/>
</dbReference>
<feature type="binding site" evidence="8">
    <location>
        <position position="361"/>
    </location>
    <ligand>
        <name>substrate</name>
    </ligand>
</feature>
<dbReference type="InterPro" id="IPR012338">
    <property type="entry name" value="Beta-lactam/transpept-like"/>
</dbReference>
<name>A0A158K0L9_9BURK</name>
<accession>A0A158K0L9</accession>
<feature type="repeat" description="ANK" evidence="9">
    <location>
        <begin position="481"/>
        <end position="513"/>
    </location>
</feature>
<comment type="catalytic activity">
    <reaction evidence="7 8">
        <text>L-glutamine + H2O = L-glutamate + NH4(+)</text>
        <dbReference type="Rhea" id="RHEA:15889"/>
        <dbReference type="ChEBI" id="CHEBI:15377"/>
        <dbReference type="ChEBI" id="CHEBI:28938"/>
        <dbReference type="ChEBI" id="CHEBI:29985"/>
        <dbReference type="ChEBI" id="CHEBI:58359"/>
        <dbReference type="EC" id="3.5.1.2"/>
    </reaction>
</comment>
<feature type="domain" description="Glutaminase EF-hand" evidence="11">
    <location>
        <begin position="38"/>
        <end position="113"/>
    </location>
</feature>
<organism evidence="12 13">
    <name type="scientific">Caballeronia udeis</name>
    <dbReference type="NCBI Taxonomy" id="1232866"/>
    <lineage>
        <taxon>Bacteria</taxon>
        <taxon>Pseudomonadati</taxon>
        <taxon>Pseudomonadota</taxon>
        <taxon>Betaproteobacteria</taxon>
        <taxon>Burkholderiales</taxon>
        <taxon>Burkholderiaceae</taxon>
        <taxon>Caballeronia</taxon>
    </lineage>
</organism>
<dbReference type="EC" id="3.5.1.2" evidence="3 8"/>
<dbReference type="InterPro" id="IPR041541">
    <property type="entry name" value="Glutaminase_EF-hand"/>
</dbReference>
<feature type="binding site" evidence="8">
    <location>
        <position position="276"/>
    </location>
    <ligand>
        <name>substrate</name>
    </ligand>
</feature>
<evidence type="ECO:0000256" key="4">
    <source>
        <dbReference type="ARBA" id="ARBA00022737"/>
    </source>
</evidence>
<dbReference type="GO" id="GO:0006537">
    <property type="term" value="P:glutamate biosynthetic process"/>
    <property type="evidence" value="ECO:0007669"/>
    <property type="project" value="TreeGrafter"/>
</dbReference>
<evidence type="ECO:0000313" key="13">
    <source>
        <dbReference type="Proteomes" id="UP000054683"/>
    </source>
</evidence>
<feature type="compositionally biased region" description="Polar residues" evidence="10">
    <location>
        <begin position="1"/>
        <end position="16"/>
    </location>
</feature>
<comment type="similarity">
    <text evidence="1 8">Belongs to the glutaminase family.</text>
</comment>
<reference evidence="12 13" key="1">
    <citation type="submission" date="2016-01" db="EMBL/GenBank/DDBJ databases">
        <authorList>
            <person name="Oliw E.H."/>
        </authorList>
    </citation>
    <scope>NUCLEOTIDE SEQUENCE [LARGE SCALE GENOMIC DNA]</scope>
    <source>
        <strain evidence="12">LMG 27134</strain>
    </source>
</reference>
<sequence length="539" mass="58377">MNNKVSIAASRRTQGAESPMLSGPSPNVTRELTESPDEALYKLFLEPGQTELPAKRVTERFRAAGILSDDPRAKEIFERLEAEKHAGSSLSLGGFIELFALNPSLFRRVAEDSLAIPDWDELCRSIGKIFHETAKVTEGKVAAYIPELARVPASKFGLSVCSVDGQRMRFGDAKDLFSIQSISKTVSYCLASEELGAESVHTHIGREPSGDSFNAITLDSRQRPHNPMINAGAIVSCSLIKSGQSASERFAHVFDTWRRLTAGGDVSFNNTVFLSERDSADRNFALAYFLRENAAFPKNTGISATLDFYFQCCSVEMTCDSMAIAAATLANGGVNPLTNERVFSIDTVKNCLSLMHSCGMYDFSGEFAFLIGVPAKSGVGGGIMVVVPEVLGCCVWSPPLDEHGNSVRGIEFCKSLMSKYSFHNFDIVSGAEGEKTDPTRRKVSVGNARIVDLCWAAAKGDTKEIQRLVASGAKINGADYDGRTALHIAASEGQAASVQYILQNGGNRDAKDRWGNTPLDDAKRSGNRGVVEFFENIQG</sequence>
<keyword evidence="8" id="KW-0007">Acetylation</keyword>
<evidence type="ECO:0000256" key="5">
    <source>
        <dbReference type="ARBA" id="ARBA00022801"/>
    </source>
</evidence>